<dbReference type="InterPro" id="IPR002013">
    <property type="entry name" value="SAC_dom"/>
</dbReference>
<dbReference type="AlphaFoldDB" id="A0A9P5YI31"/>
<dbReference type="PANTHER" id="PTHR45738:SF5">
    <property type="entry name" value="POLYPHOSPHOINOSITIDE PHOSPHATASE"/>
    <property type="match status" value="1"/>
</dbReference>
<sequence>MPSSQEMQEKGDTSPVGLPNFKQTQSLSSSPAFNKFILYENRLRFYIIASNAADSRHRIIKVDRTVQDELTIVEDEAEYSGKQMSAMLKMLDDGNKASGGLGKARVFFGIAGFIRFTAGWYIILISKRSVVALLGGHYLYHCESTDIVPVCFSHRIERPAEEQRLMNIFKQVDMSKNFYFSYTYDLTSPLQHNLTGSEKLLQQKWPFNDRYAWNFHLLSAPFTSNETPSLKPHWLLPLVHGHVDQAKLTVLGRVIFVTLIARRSRHYAGARYLKRGVNDEGNVANEVETEQIVAEALTTPFYYPSCRDSSHDQHERRPSPNYTSYVQYRGSIPIYWTQETTSMSPKPPIEISVVDPFYTAASRHFDDLFKRYGAPITILNLIKRREPVPRESKLLDEYTQCVRYLNQFLPQEKRMRYRAWDMSRAYKEKTQDVISYLEDIAEESIQMTGFFHSGPEPYSHFLQSDENTPWRNNISLQNGICRTNCVDCLDRTNAAQFVFGKRALGHQLYALGVVDSPNLAFDSDAVNMLTEMYHDHGDTIALQYTGSALVNRVETYRRMPHWNSHSRDIIENIRRFYTNSLLDADKQTAINLFLGVQSERTISQAVRGGYRQWFNEKHLEPSYLVEDSEKRLRDFVRSKGDFWVEYYRPLLFTSLGKHFAYSMNSTLKLPGKTMNDMNHSPFEPHGRRRGEAHPSVVQGVRRWMGSQPSVHSKKILGKSVSRSEIKKQTTAPEPDRHSTEVIAKQLLEPYVSDTEEAEYQGYIDQCLELLDAPTTMGERKDLEVYSMAIRTSTGEIADWEEEPPKEFIAYVERGSTQYLDGVGRREGLPVTYNYERWLGGT</sequence>
<comment type="caution">
    <text evidence="7">The sequence shown here is derived from an EMBL/GenBank/DDBJ whole genome shotgun (WGS) entry which is preliminary data.</text>
</comment>
<dbReference type="EMBL" id="MU150230">
    <property type="protein sequence ID" value="KAF9469318.1"/>
    <property type="molecule type" value="Genomic_DNA"/>
</dbReference>
<dbReference type="GO" id="GO:0046856">
    <property type="term" value="P:phosphatidylinositol dephosphorylation"/>
    <property type="evidence" value="ECO:0007669"/>
    <property type="project" value="InterPro"/>
</dbReference>
<comment type="subcellular location">
    <subcellularLocation>
        <location evidence="1">Endomembrane system</location>
    </subcellularLocation>
</comment>
<feature type="region of interest" description="Disordered" evidence="4">
    <location>
        <begin position="715"/>
        <end position="737"/>
    </location>
</feature>
<keyword evidence="5" id="KW-0812">Transmembrane</keyword>
<feature type="transmembrane region" description="Helical" evidence="5">
    <location>
        <begin position="106"/>
        <end position="124"/>
    </location>
</feature>
<dbReference type="GO" id="GO:0043813">
    <property type="term" value="F:phosphatidylinositol-3,5-bisphosphate 5-phosphatase activity"/>
    <property type="evidence" value="ECO:0007669"/>
    <property type="project" value="InterPro"/>
</dbReference>
<dbReference type="GO" id="GO:0012505">
    <property type="term" value="C:endomembrane system"/>
    <property type="evidence" value="ECO:0007669"/>
    <property type="project" value="UniProtKB-SubCell"/>
</dbReference>
<evidence type="ECO:0000256" key="5">
    <source>
        <dbReference type="SAM" id="Phobius"/>
    </source>
</evidence>
<evidence type="ECO:0000256" key="2">
    <source>
        <dbReference type="ARBA" id="ARBA00022801"/>
    </source>
</evidence>
<feature type="domain" description="SAC" evidence="6">
    <location>
        <begin position="169"/>
        <end position="546"/>
    </location>
</feature>
<evidence type="ECO:0000256" key="4">
    <source>
        <dbReference type="SAM" id="MobiDB-lite"/>
    </source>
</evidence>
<reference evidence="7" key="1">
    <citation type="submission" date="2020-11" db="EMBL/GenBank/DDBJ databases">
        <authorList>
            <consortium name="DOE Joint Genome Institute"/>
            <person name="Ahrendt S."/>
            <person name="Riley R."/>
            <person name="Andreopoulos W."/>
            <person name="Labutti K."/>
            <person name="Pangilinan J."/>
            <person name="Ruiz-Duenas F.J."/>
            <person name="Barrasa J.M."/>
            <person name="Sanchez-Garcia M."/>
            <person name="Camarero S."/>
            <person name="Miyauchi S."/>
            <person name="Serrano A."/>
            <person name="Linde D."/>
            <person name="Babiker R."/>
            <person name="Drula E."/>
            <person name="Ayuso-Fernandez I."/>
            <person name="Pacheco R."/>
            <person name="Padilla G."/>
            <person name="Ferreira P."/>
            <person name="Barriuso J."/>
            <person name="Kellner H."/>
            <person name="Castanera R."/>
            <person name="Alfaro M."/>
            <person name="Ramirez L."/>
            <person name="Pisabarro A.G."/>
            <person name="Kuo A."/>
            <person name="Tritt A."/>
            <person name="Lipzen A."/>
            <person name="He G."/>
            <person name="Yan M."/>
            <person name="Ng V."/>
            <person name="Cullen D."/>
            <person name="Martin F."/>
            <person name="Rosso M.-N."/>
            <person name="Henrissat B."/>
            <person name="Hibbett D."/>
            <person name="Martinez A.T."/>
            <person name="Grigoriev I.V."/>
        </authorList>
    </citation>
    <scope>NUCLEOTIDE SEQUENCE</scope>
    <source>
        <strain evidence="7">CBS 247.69</strain>
    </source>
</reference>
<keyword evidence="5" id="KW-1133">Transmembrane helix</keyword>
<feature type="region of interest" description="Disordered" evidence="4">
    <location>
        <begin position="1"/>
        <end position="23"/>
    </location>
</feature>
<keyword evidence="3 5" id="KW-0472">Membrane</keyword>
<feature type="compositionally biased region" description="Basic and acidic residues" evidence="4">
    <location>
        <begin position="721"/>
        <end position="737"/>
    </location>
</feature>
<name>A0A9P5YI31_9AGAR</name>
<dbReference type="Proteomes" id="UP000807353">
    <property type="component" value="Unassembled WGS sequence"/>
</dbReference>
<proteinExistence type="predicted"/>
<organism evidence="7 8">
    <name type="scientific">Collybia nuda</name>
    <dbReference type="NCBI Taxonomy" id="64659"/>
    <lineage>
        <taxon>Eukaryota</taxon>
        <taxon>Fungi</taxon>
        <taxon>Dikarya</taxon>
        <taxon>Basidiomycota</taxon>
        <taxon>Agaricomycotina</taxon>
        <taxon>Agaricomycetes</taxon>
        <taxon>Agaricomycetidae</taxon>
        <taxon>Agaricales</taxon>
        <taxon>Tricholomatineae</taxon>
        <taxon>Clitocybaceae</taxon>
        <taxon>Collybia</taxon>
    </lineage>
</organism>
<accession>A0A9P5YI31</accession>
<evidence type="ECO:0000313" key="7">
    <source>
        <dbReference type="EMBL" id="KAF9469318.1"/>
    </source>
</evidence>
<evidence type="ECO:0000256" key="3">
    <source>
        <dbReference type="ARBA" id="ARBA00023136"/>
    </source>
</evidence>
<keyword evidence="2" id="KW-0378">Hydrolase</keyword>
<dbReference type="PROSITE" id="PS50275">
    <property type="entry name" value="SAC"/>
    <property type="match status" value="1"/>
</dbReference>
<dbReference type="OrthoDB" id="405996at2759"/>
<gene>
    <name evidence="7" type="ORF">BDZ94DRAFT_1182061</name>
</gene>
<dbReference type="PANTHER" id="PTHR45738">
    <property type="entry name" value="POLYPHOSPHOINOSITIDE PHOSPHATASE"/>
    <property type="match status" value="1"/>
</dbReference>
<dbReference type="InterPro" id="IPR043573">
    <property type="entry name" value="Fig4-like"/>
</dbReference>
<evidence type="ECO:0000259" key="6">
    <source>
        <dbReference type="PROSITE" id="PS50275"/>
    </source>
</evidence>
<evidence type="ECO:0000313" key="8">
    <source>
        <dbReference type="Proteomes" id="UP000807353"/>
    </source>
</evidence>
<protein>
    <submittedName>
        <fullName evidence="7">Polyphosphoinositide phosphatase</fullName>
    </submittedName>
</protein>
<evidence type="ECO:0000256" key="1">
    <source>
        <dbReference type="ARBA" id="ARBA00004308"/>
    </source>
</evidence>
<dbReference type="Pfam" id="PF02383">
    <property type="entry name" value="Syja_N"/>
    <property type="match status" value="1"/>
</dbReference>
<keyword evidence="8" id="KW-1185">Reference proteome</keyword>